<evidence type="ECO:0000313" key="9">
    <source>
        <dbReference type="EMBL" id="KRX45545.1"/>
    </source>
</evidence>
<dbReference type="GO" id="GO:0000981">
    <property type="term" value="F:DNA-binding transcription factor activity, RNA polymerase II-specific"/>
    <property type="evidence" value="ECO:0007669"/>
    <property type="project" value="TreeGrafter"/>
</dbReference>
<comment type="caution">
    <text evidence="9">The sequence shown here is derived from an EMBL/GenBank/DDBJ whole genome shotgun (WGS) entry which is preliminary data.</text>
</comment>
<dbReference type="GO" id="GO:0005634">
    <property type="term" value="C:nucleus"/>
    <property type="evidence" value="ECO:0007669"/>
    <property type="project" value="UniProtKB-SubCell"/>
</dbReference>
<feature type="domain" description="Transcription factor AP-2 C-terminal" evidence="8">
    <location>
        <begin position="185"/>
        <end position="379"/>
    </location>
</feature>
<dbReference type="PANTHER" id="PTHR10812">
    <property type="entry name" value="TRANSCRIPTION FACTOR AP-2"/>
    <property type="match status" value="1"/>
</dbReference>
<proteinExistence type="inferred from homology"/>
<dbReference type="InterPro" id="IPR004979">
    <property type="entry name" value="TF_AP2"/>
</dbReference>
<sequence length="454" mass="49492">LAVMAEEEPTCAGIMQVLGTRALFPIYVKRKSFVASYNHNNDPNSSNGNRNNSNSSSSSNNNNNNSALPVGQVLPPPPAKKSLTDTLTFTDVHTSPPPPSTSSSNDDALAESENQLVTVKNEMDVDDYDCEDCNSSPSGSNWNRIRTTPVTDLFDVVLRFESEDVARSNGCSLPNIVVASPMDIFCSVPGRLSLLSSTSKYKVTVGEIQRRLSPPECLNASLLGGILRRAKSKNGGKSLRESLEKIGLNLPAGRRKAANVTLLTSLVEGEAIHLARDFGYACETEFPSRQVGEYLCRARCSGNFQLMQRRKEMLLSTKEVLKEFITLLNQDRSPLCNSRDPPILEPNIQRHLTHFSLLTHGFGSPAICSALSAVLSYIGESLKYLERHSSSTQSVSSSSPQSDQAIAEHYHLQQQQQSNRESSQLTPVSGPPPSSSLPAIFFVVLGKSRLSYAN</sequence>
<reference evidence="9 10" key="1">
    <citation type="submission" date="2015-01" db="EMBL/GenBank/DDBJ databases">
        <title>Evolution of Trichinella species and genotypes.</title>
        <authorList>
            <person name="Korhonen P.K."/>
            <person name="Edoardo P."/>
            <person name="Giuseppe L.R."/>
            <person name="Gasser R.B."/>
        </authorList>
    </citation>
    <scope>NUCLEOTIDE SEQUENCE [LARGE SCALE GENOMIC DNA]</scope>
    <source>
        <strain evidence="9">ISS417</strain>
    </source>
</reference>
<comment type="similarity">
    <text evidence="2">Belongs to the AP-2 family.</text>
</comment>
<comment type="subcellular location">
    <subcellularLocation>
        <location evidence="1">Nucleus</location>
    </subcellularLocation>
</comment>
<dbReference type="STRING" id="144512.A0A0V0U2R5"/>
<dbReference type="GO" id="GO:0000977">
    <property type="term" value="F:RNA polymerase II transcription regulatory region sequence-specific DNA binding"/>
    <property type="evidence" value="ECO:0007669"/>
    <property type="project" value="TreeGrafter"/>
</dbReference>
<accession>A0A0V0U2R5</accession>
<evidence type="ECO:0000256" key="2">
    <source>
        <dbReference type="ARBA" id="ARBA00007770"/>
    </source>
</evidence>
<protein>
    <submittedName>
        <fullName evidence="9">Transcription factor AP-2-delta</fullName>
    </submittedName>
</protein>
<evidence type="ECO:0000256" key="4">
    <source>
        <dbReference type="ARBA" id="ARBA00023125"/>
    </source>
</evidence>
<organism evidence="9 10">
    <name type="scientific">Trichinella murrelli</name>
    <dbReference type="NCBI Taxonomy" id="144512"/>
    <lineage>
        <taxon>Eukaryota</taxon>
        <taxon>Metazoa</taxon>
        <taxon>Ecdysozoa</taxon>
        <taxon>Nematoda</taxon>
        <taxon>Enoplea</taxon>
        <taxon>Dorylaimia</taxon>
        <taxon>Trichinellida</taxon>
        <taxon>Trichinellidae</taxon>
        <taxon>Trichinella</taxon>
    </lineage>
</organism>
<dbReference type="GO" id="GO:0042127">
    <property type="term" value="P:regulation of cell population proliferation"/>
    <property type="evidence" value="ECO:0007669"/>
    <property type="project" value="TreeGrafter"/>
</dbReference>
<keyword evidence="5" id="KW-0804">Transcription</keyword>
<feature type="region of interest" description="Disordered" evidence="7">
    <location>
        <begin position="411"/>
        <end position="433"/>
    </location>
</feature>
<evidence type="ECO:0000256" key="3">
    <source>
        <dbReference type="ARBA" id="ARBA00023015"/>
    </source>
</evidence>
<dbReference type="PRINTS" id="PR01748">
    <property type="entry name" value="AP2TNSCPFCT"/>
</dbReference>
<feature type="compositionally biased region" description="Polar residues" evidence="7">
    <location>
        <begin position="84"/>
        <end position="93"/>
    </location>
</feature>
<dbReference type="Proteomes" id="UP000055048">
    <property type="component" value="Unassembled WGS sequence"/>
</dbReference>
<evidence type="ECO:0000259" key="8">
    <source>
        <dbReference type="Pfam" id="PF03299"/>
    </source>
</evidence>
<keyword evidence="10" id="KW-1185">Reference proteome</keyword>
<keyword evidence="4" id="KW-0238">DNA-binding</keyword>
<evidence type="ECO:0000256" key="7">
    <source>
        <dbReference type="SAM" id="MobiDB-lite"/>
    </source>
</evidence>
<name>A0A0V0U2R5_9BILA</name>
<dbReference type="EMBL" id="JYDJ01000074">
    <property type="protein sequence ID" value="KRX45545.1"/>
    <property type="molecule type" value="Genomic_DNA"/>
</dbReference>
<feature type="region of interest" description="Disordered" evidence="7">
    <location>
        <begin position="38"/>
        <end position="111"/>
    </location>
</feature>
<dbReference type="PANTHER" id="PTHR10812:SF17">
    <property type="entry name" value="TRANSCRIPTION FACTOR AP-2, ISOFORM D"/>
    <property type="match status" value="1"/>
</dbReference>
<evidence type="ECO:0000256" key="1">
    <source>
        <dbReference type="ARBA" id="ARBA00004123"/>
    </source>
</evidence>
<dbReference type="OrthoDB" id="6252992at2759"/>
<gene>
    <name evidence="9" type="primary">Tfap2d</name>
    <name evidence="9" type="ORF">T05_6938</name>
</gene>
<keyword evidence="6" id="KW-0539">Nucleus</keyword>
<evidence type="ECO:0000313" key="10">
    <source>
        <dbReference type="Proteomes" id="UP000055048"/>
    </source>
</evidence>
<evidence type="ECO:0000256" key="6">
    <source>
        <dbReference type="ARBA" id="ARBA00023242"/>
    </source>
</evidence>
<feature type="compositionally biased region" description="Low complexity" evidence="7">
    <location>
        <begin position="38"/>
        <end position="66"/>
    </location>
</feature>
<evidence type="ECO:0000256" key="5">
    <source>
        <dbReference type="ARBA" id="ARBA00023163"/>
    </source>
</evidence>
<dbReference type="Pfam" id="PF03299">
    <property type="entry name" value="TF_AP-2"/>
    <property type="match status" value="1"/>
</dbReference>
<feature type="non-terminal residue" evidence="9">
    <location>
        <position position="454"/>
    </location>
</feature>
<dbReference type="InterPro" id="IPR013854">
    <property type="entry name" value="TF_AP2_C"/>
</dbReference>
<keyword evidence="3" id="KW-0805">Transcription regulation</keyword>
<feature type="non-terminal residue" evidence="9">
    <location>
        <position position="1"/>
    </location>
</feature>
<dbReference type="AlphaFoldDB" id="A0A0V0U2R5"/>